<sequence>MKLTIEEFKRIRPLQWCLKEVNGKVYNTTINQTQTRLFWIDFMRLVFAPKYARQRGVTHIGDFEPDMPVLITNDLQLELPSVLETAMYYANNQTLPKIFSVSIPQLFILIIGIVFLLGILVLGHIMDAPIWRARIL</sequence>
<organism evidence="2">
    <name type="scientific">Venturia canescens</name>
    <dbReference type="NCBI Taxonomy" id="32260"/>
    <lineage>
        <taxon>Eukaryota</taxon>
        <taxon>Metazoa</taxon>
        <taxon>Ecdysozoa</taxon>
        <taxon>Arthropoda</taxon>
        <taxon>Hexapoda</taxon>
        <taxon>Insecta</taxon>
        <taxon>Pterygota</taxon>
        <taxon>Neoptera</taxon>
        <taxon>Endopterygota</taxon>
        <taxon>Hymenoptera</taxon>
        <taxon>Apocrita</taxon>
        <taxon>Ichneumonoidea</taxon>
        <taxon>Ichneumonidae</taxon>
        <taxon>Campopleginae</taxon>
        <taxon>Dusona group</taxon>
        <taxon>Venturia</taxon>
    </lineage>
</organism>
<dbReference type="AlphaFoldDB" id="A0A0U1ZLW1"/>
<reference evidence="2" key="1">
    <citation type="journal article" date="2015" name="Sci. Adv.">
        <title>Recurrent DNA virus domestication leading to different parasite virulence strategies.</title>
        <authorList>
            <person name="Pichon A."/>
            <person name="Bezier A."/>
            <person name="Urbach S."/>
            <person name="Aury J.M."/>
            <person name="Jouan V."/>
            <person name="Ravallec M."/>
            <person name="Guy J."/>
            <person name="Cousserans F."/>
            <person name="Theze J."/>
            <person name="Gauthier J."/>
            <person name="Demettre E."/>
            <person name="Schmieder S."/>
            <person name="Wurmser F."/>
            <person name="Sibut V."/>
            <person name="Poirie M."/>
            <person name="Colinet D."/>
            <person name="da Silva C."/>
            <person name="Couloux A."/>
            <person name="Barbe V."/>
            <person name="Drezen J.M."/>
            <person name="Volkoff A.N."/>
        </authorList>
    </citation>
    <scope>NUCLEOTIDE SEQUENCE</scope>
</reference>
<name>A0A0U1ZLW1_9HYME</name>
<keyword evidence="1" id="KW-1133">Transmembrane helix</keyword>
<keyword evidence="1" id="KW-0812">Transmembrane</keyword>
<evidence type="ECO:0000313" key="2">
    <source>
        <dbReference type="EMBL" id="AJZ73143.1"/>
    </source>
</evidence>
<evidence type="ECO:0000256" key="1">
    <source>
        <dbReference type="SAM" id="Phobius"/>
    </source>
</evidence>
<accession>A0A0U1ZLW1</accession>
<dbReference type="EMBL" id="KP972599">
    <property type="protein sequence ID" value="AJZ73143.1"/>
    <property type="molecule type" value="Genomic_DNA"/>
</dbReference>
<protein>
    <submittedName>
        <fullName evidence="2">PIF-6</fullName>
    </submittedName>
</protein>
<proteinExistence type="predicted"/>
<feature type="transmembrane region" description="Helical" evidence="1">
    <location>
        <begin position="106"/>
        <end position="126"/>
    </location>
</feature>
<keyword evidence="1" id="KW-0472">Membrane</keyword>
<gene>
    <name evidence="2" type="primary">pif-6</name>
</gene>